<feature type="compositionally biased region" description="Low complexity" evidence="1">
    <location>
        <begin position="25"/>
        <end position="53"/>
    </location>
</feature>
<dbReference type="SUPFAM" id="SSF53850">
    <property type="entry name" value="Periplasmic binding protein-like II"/>
    <property type="match status" value="1"/>
</dbReference>
<feature type="region of interest" description="Disordered" evidence="1">
    <location>
        <begin position="25"/>
        <end position="56"/>
    </location>
</feature>
<dbReference type="PANTHER" id="PTHR43649">
    <property type="entry name" value="ARABINOSE-BINDING PROTEIN-RELATED"/>
    <property type="match status" value="1"/>
</dbReference>
<protein>
    <submittedName>
        <fullName evidence="3">ABC transporter substrate-binding protein</fullName>
    </submittedName>
</protein>
<evidence type="ECO:0000313" key="4">
    <source>
        <dbReference type="Proteomes" id="UP000564644"/>
    </source>
</evidence>
<dbReference type="RefSeq" id="WP_185131756.1">
    <property type="nucleotide sequence ID" value="NZ_JACJVO010000032.1"/>
</dbReference>
<accession>A0A7X0SUH1</accession>
<keyword evidence="4" id="KW-1185">Reference proteome</keyword>
<dbReference type="PROSITE" id="PS51257">
    <property type="entry name" value="PROKAR_LIPOPROTEIN"/>
    <property type="match status" value="1"/>
</dbReference>
<proteinExistence type="predicted"/>
<organism evidence="3 4">
    <name type="scientific">Cohnella zeiphila</name>
    <dbReference type="NCBI Taxonomy" id="2761120"/>
    <lineage>
        <taxon>Bacteria</taxon>
        <taxon>Bacillati</taxon>
        <taxon>Bacillota</taxon>
        <taxon>Bacilli</taxon>
        <taxon>Bacillales</taxon>
        <taxon>Paenibacillaceae</taxon>
        <taxon>Cohnella</taxon>
    </lineage>
</organism>
<dbReference type="Gene3D" id="3.40.190.10">
    <property type="entry name" value="Periplasmic binding protein-like II"/>
    <property type="match status" value="2"/>
</dbReference>
<feature type="chain" id="PRO_5038906808" evidence="2">
    <location>
        <begin position="21"/>
        <end position="564"/>
    </location>
</feature>
<reference evidence="3 4" key="1">
    <citation type="submission" date="2020-08" db="EMBL/GenBank/DDBJ databases">
        <title>Cohnella phylogeny.</title>
        <authorList>
            <person name="Dunlap C."/>
        </authorList>
    </citation>
    <scope>NUCLEOTIDE SEQUENCE [LARGE SCALE GENOMIC DNA]</scope>
    <source>
        <strain evidence="3 4">CBP 2801</strain>
    </source>
</reference>
<dbReference type="AlphaFoldDB" id="A0A7X0SUH1"/>
<name>A0A7X0SUH1_9BACL</name>
<evidence type="ECO:0000313" key="3">
    <source>
        <dbReference type="EMBL" id="MBB6734103.1"/>
    </source>
</evidence>
<dbReference type="InterPro" id="IPR050490">
    <property type="entry name" value="Bact_solute-bd_prot1"/>
</dbReference>
<feature type="signal peptide" evidence="2">
    <location>
        <begin position="1"/>
        <end position="20"/>
    </location>
</feature>
<comment type="caution">
    <text evidence="3">The sequence shown here is derived from an EMBL/GenBank/DDBJ whole genome shotgun (WGS) entry which is preliminary data.</text>
</comment>
<sequence>MKKRLVKWAVVWLALVTVLAGCSSNSNDSGNNGGDQASGQSDGAAATGSQASGGTSGKKVVVTAFSSQGPRITSFNDNTMTQKIEQKLGIDIDFKTAPQDGAKDKQNLLLASGDYPAAFIGGDFSKVDQLKYGTMGVFLPLNDLIDQYAPNVKQALEEVPGLKEGLTAPDGNIYALPGLDGCDHCMYPAKLWLNKQWLDNLHLAMPTTTDEFEKVLEAFKNNDPNGNGKADEIPLSGYVQSGSQWSNPVTFLMNAFVYDNPTNYLQVKDGKVDLVADEDGWKQGLSYIHDLYNKGLIDPAAFTQNLEGIQQEANNPDEVILGAFSDLWNGDVVTIYGDSDGRWANYFGVAPLKGPNGKQYATYTEDAVPGGKFAITDKADKDQQVAAIKIADYLFSKEGALDAFQGVDGWIDATADQKGIDGKAAIWDTAPGGMDWEAPSKSIWENGFYYMSKELYLGQAVSQDINVQDGNETRLYQANEQYVGHEPPKEERLPDVFIDPSQAQTVAELQTTINNYIEQSEVQFILGKKDLNKDWDAYVQGLKDLGADKYLGIYQDAYDKDKSK</sequence>
<dbReference type="EMBL" id="JACJVO010000032">
    <property type="protein sequence ID" value="MBB6734103.1"/>
    <property type="molecule type" value="Genomic_DNA"/>
</dbReference>
<dbReference type="Proteomes" id="UP000564644">
    <property type="component" value="Unassembled WGS sequence"/>
</dbReference>
<keyword evidence="2" id="KW-0732">Signal</keyword>
<evidence type="ECO:0000256" key="1">
    <source>
        <dbReference type="SAM" id="MobiDB-lite"/>
    </source>
</evidence>
<dbReference type="PANTHER" id="PTHR43649:SF12">
    <property type="entry name" value="DIACETYLCHITOBIOSE BINDING PROTEIN DASA"/>
    <property type="match status" value="1"/>
</dbReference>
<evidence type="ECO:0000256" key="2">
    <source>
        <dbReference type="SAM" id="SignalP"/>
    </source>
</evidence>
<gene>
    <name evidence="3" type="ORF">H7C18_24580</name>
</gene>